<evidence type="ECO:0000313" key="1">
    <source>
        <dbReference type="EMBL" id="SMF95624.1"/>
    </source>
</evidence>
<sequence>MAPDRIAIEQAIKAKIVDIADQLGEDARALTHDELIPATGLIDSAGLLQLLAWYEHHFQIPLAQDEITVDNLGTIATMAGFALKKKGLL</sequence>
<reference evidence="1 2" key="1">
    <citation type="submission" date="2016-12" db="EMBL/GenBank/DDBJ databases">
        <authorList>
            <person name="Song W.-J."/>
            <person name="Kurnit D.M."/>
        </authorList>
    </citation>
    <scope>NUCLEOTIDE SEQUENCE [LARGE SCALE GENOMIC DNA]</scope>
    <source>
        <strain evidence="1 2">175</strain>
    </source>
</reference>
<dbReference type="AlphaFoldDB" id="A0A1Y6D5H3"/>
<dbReference type="EMBL" id="FXAM01000001">
    <property type="protein sequence ID" value="SMF95624.1"/>
    <property type="molecule type" value="Genomic_DNA"/>
</dbReference>
<accession>A0A1Y6D5H3</accession>
<dbReference type="RefSeq" id="WP_085214003.1">
    <property type="nucleotide sequence ID" value="NZ_FXAM01000001.1"/>
</dbReference>
<evidence type="ECO:0000313" key="2">
    <source>
        <dbReference type="Proteomes" id="UP000192923"/>
    </source>
</evidence>
<dbReference type="STRING" id="1760988.SAMN02949497_2989"/>
<name>A0A1Y6D5H3_9GAMM</name>
<dbReference type="Gene3D" id="1.10.1200.10">
    <property type="entry name" value="ACP-like"/>
    <property type="match status" value="1"/>
</dbReference>
<dbReference type="Proteomes" id="UP000192923">
    <property type="component" value="Unassembled WGS sequence"/>
</dbReference>
<organism evidence="1 2">
    <name type="scientific">Methylomagnum ishizawai</name>
    <dbReference type="NCBI Taxonomy" id="1760988"/>
    <lineage>
        <taxon>Bacteria</taxon>
        <taxon>Pseudomonadati</taxon>
        <taxon>Pseudomonadota</taxon>
        <taxon>Gammaproteobacteria</taxon>
        <taxon>Methylococcales</taxon>
        <taxon>Methylococcaceae</taxon>
        <taxon>Methylomagnum</taxon>
    </lineage>
</organism>
<dbReference type="SUPFAM" id="SSF47336">
    <property type="entry name" value="ACP-like"/>
    <property type="match status" value="1"/>
</dbReference>
<protein>
    <submittedName>
        <fullName evidence="1">Phosphopantetheine attachment site</fullName>
    </submittedName>
</protein>
<dbReference type="OrthoDB" id="5571618at2"/>
<proteinExistence type="predicted"/>
<gene>
    <name evidence="1" type="ORF">SAMN02949497_2989</name>
</gene>
<dbReference type="InterPro" id="IPR036736">
    <property type="entry name" value="ACP-like_sf"/>
</dbReference>
<keyword evidence="2" id="KW-1185">Reference proteome</keyword>